<reference evidence="2 3" key="1">
    <citation type="submission" date="2017-08" db="EMBL/GenBank/DDBJ databases">
        <title>Infants hospitalized years apart are colonized by the same room-sourced microbial strains.</title>
        <authorList>
            <person name="Brooks B."/>
            <person name="Olm M.R."/>
            <person name="Firek B.A."/>
            <person name="Baker R."/>
            <person name="Thomas B.C."/>
            <person name="Morowitz M.J."/>
            <person name="Banfield J.F."/>
        </authorList>
    </citation>
    <scope>NUCLEOTIDE SEQUENCE [LARGE SCALE GENOMIC DNA]</scope>
    <source>
        <strain evidence="2">S2_003_000_R2_11</strain>
    </source>
</reference>
<dbReference type="SUPFAM" id="SSF48452">
    <property type="entry name" value="TPR-like"/>
    <property type="match status" value="1"/>
</dbReference>
<dbReference type="SMART" id="SM01043">
    <property type="entry name" value="BTAD"/>
    <property type="match status" value="1"/>
</dbReference>
<dbReference type="EMBL" id="QFQS01000001">
    <property type="protein sequence ID" value="PZR00349.1"/>
    <property type="molecule type" value="Genomic_DNA"/>
</dbReference>
<dbReference type="Proteomes" id="UP000248975">
    <property type="component" value="Unassembled WGS sequence"/>
</dbReference>
<sequence>MGQAGAVDHNENFELILMNTVLLDRGQSGAMRDVLSYRVLDSFEIFLDGKVLPFKQTKLKAILAWFCLSGQTHISRARLADMLWSGSNEEKSRGSLRNILYLLRDTPLKPGVLLIDSDREKVFANFDYPPNEVVVALNALDGGEVGPLRALSLVDADLRFATNLFGLDEEFDTFLRTHRDRTLAGMADALRGRLRDDTPPEAARILAQKLRELIPHDETATRHLMLLDIAAGNSAAALEHYNRLWAVLEDEFDVEPSEATQALAVRVKSQGAPPSAPVAIAATPLTNTDRITVYLRPVTGSGLSNETRMVIDGMHAEIVSSLLAVEDWVVIEADSETPLPGQRGSYELRSVFSPGIGEVRLILTLKDLFTGEMIWTQALPVNRADWIRNSELAVQRLASHLIGRVETHYVTRLGPIEDRELPDYDKLIRARWLMNDWTAEADRRAEDLMRGVNHGGELGLRARIRLAELLNSRSLIFPGLYAPREGVAEALRIAEGCVADNAQRADAWLALAWAAVQSGLTDRATDAAEFAILGSQSSPRRIASAAEVLALSGQTERAATLSAAVGVMDPGVNRLTLAYRVSVALLAGDYQSCLDLAQQANGAIVLGHAYAAASAALLGDNTTARALWQRFGDDLAQRWQGPGLADPMDWFLRATPIQPGPNFDAVAGALRGIS</sequence>
<feature type="domain" description="Bacterial transcriptional activator" evidence="1">
    <location>
        <begin position="140"/>
        <end position="268"/>
    </location>
</feature>
<dbReference type="AlphaFoldDB" id="A0A2W5SBA4"/>
<protein>
    <recommendedName>
        <fullName evidence="1">Bacterial transcriptional activator domain-containing protein</fullName>
    </recommendedName>
</protein>
<dbReference type="Gene3D" id="1.25.40.10">
    <property type="entry name" value="Tetratricopeptide repeat domain"/>
    <property type="match status" value="1"/>
</dbReference>
<dbReference type="PANTHER" id="PTHR35807">
    <property type="entry name" value="TRANSCRIPTIONAL REGULATOR REDD-RELATED"/>
    <property type="match status" value="1"/>
</dbReference>
<dbReference type="InterPro" id="IPR051677">
    <property type="entry name" value="AfsR-DnrI-RedD_regulator"/>
</dbReference>
<comment type="caution">
    <text evidence="2">The sequence shown here is derived from an EMBL/GenBank/DDBJ whole genome shotgun (WGS) entry which is preliminary data.</text>
</comment>
<proteinExistence type="predicted"/>
<dbReference type="InterPro" id="IPR011990">
    <property type="entry name" value="TPR-like_helical_dom_sf"/>
</dbReference>
<dbReference type="Pfam" id="PF03704">
    <property type="entry name" value="BTAD"/>
    <property type="match status" value="1"/>
</dbReference>
<organism evidence="2 3">
    <name type="scientific">Cereibacter sphaeroides</name>
    <name type="common">Rhodobacter sphaeroides</name>
    <dbReference type="NCBI Taxonomy" id="1063"/>
    <lineage>
        <taxon>Bacteria</taxon>
        <taxon>Pseudomonadati</taxon>
        <taxon>Pseudomonadota</taxon>
        <taxon>Alphaproteobacteria</taxon>
        <taxon>Rhodobacterales</taxon>
        <taxon>Paracoccaceae</taxon>
        <taxon>Cereibacter</taxon>
    </lineage>
</organism>
<dbReference type="InterPro" id="IPR005158">
    <property type="entry name" value="BTAD"/>
</dbReference>
<dbReference type="Gene3D" id="1.10.10.10">
    <property type="entry name" value="Winged helix-like DNA-binding domain superfamily/Winged helix DNA-binding domain"/>
    <property type="match status" value="1"/>
</dbReference>
<accession>A0A2W5SBA4</accession>
<evidence type="ECO:0000313" key="3">
    <source>
        <dbReference type="Proteomes" id="UP000248975"/>
    </source>
</evidence>
<evidence type="ECO:0000259" key="1">
    <source>
        <dbReference type="SMART" id="SM01043"/>
    </source>
</evidence>
<evidence type="ECO:0000313" key="2">
    <source>
        <dbReference type="EMBL" id="PZR00349.1"/>
    </source>
</evidence>
<gene>
    <name evidence="2" type="ORF">DI533_07170</name>
</gene>
<dbReference type="InterPro" id="IPR036388">
    <property type="entry name" value="WH-like_DNA-bd_sf"/>
</dbReference>
<name>A0A2W5SBA4_CERSP</name>